<dbReference type="Gene3D" id="3.40.50.1820">
    <property type="entry name" value="alpha/beta hydrolase"/>
    <property type="match status" value="1"/>
</dbReference>
<proteinExistence type="predicted"/>
<gene>
    <name evidence="1" type="ORF">BC938DRAFT_483996</name>
</gene>
<comment type="caution">
    <text evidence="1">The sequence shown here is derived from an EMBL/GenBank/DDBJ whole genome shotgun (WGS) entry which is preliminary data.</text>
</comment>
<name>A0A433QAY3_9FUNG</name>
<evidence type="ECO:0000313" key="1">
    <source>
        <dbReference type="EMBL" id="RUS26884.1"/>
    </source>
</evidence>
<dbReference type="EMBL" id="RBNJ01009454">
    <property type="protein sequence ID" value="RUS26884.1"/>
    <property type="molecule type" value="Genomic_DNA"/>
</dbReference>
<sequence>MQAMWIGHDAAVFPPPGTMYSVQITSNLSSPATARLYMICKGTLSSGQSTFIFEAGGGAFSASFFGVQDLLIAAGRRVCLYDRPSYGWSEYGPIPRQATSRLKRFITCSKLRTRRDSAGSELVQTRTCIPTIAILDGYPSGSQYLDNTDTIPLQAQAADYARVAIWYKPTELATEMTAKYGGNNEWHVLSPQPLAIAQWADWTGTYRDSQLHPPTELEIGWPSLANPQTPVVISPANTTVTDTNDQPTVYMRFAQLYV</sequence>
<dbReference type="AlphaFoldDB" id="A0A433QAY3"/>
<evidence type="ECO:0000313" key="2">
    <source>
        <dbReference type="Proteomes" id="UP000274822"/>
    </source>
</evidence>
<protein>
    <submittedName>
        <fullName evidence="1">Uncharacterized protein</fullName>
    </submittedName>
</protein>
<organism evidence="1 2">
    <name type="scientific">Jimgerdemannia flammicorona</name>
    <dbReference type="NCBI Taxonomy" id="994334"/>
    <lineage>
        <taxon>Eukaryota</taxon>
        <taxon>Fungi</taxon>
        <taxon>Fungi incertae sedis</taxon>
        <taxon>Mucoromycota</taxon>
        <taxon>Mucoromycotina</taxon>
        <taxon>Endogonomycetes</taxon>
        <taxon>Endogonales</taxon>
        <taxon>Endogonaceae</taxon>
        <taxon>Jimgerdemannia</taxon>
    </lineage>
</organism>
<keyword evidence="2" id="KW-1185">Reference proteome</keyword>
<dbReference type="InterPro" id="IPR029058">
    <property type="entry name" value="AB_hydrolase_fold"/>
</dbReference>
<dbReference type="Proteomes" id="UP000274822">
    <property type="component" value="Unassembled WGS sequence"/>
</dbReference>
<accession>A0A433QAY3</accession>
<dbReference type="SUPFAM" id="SSF53474">
    <property type="entry name" value="alpha/beta-Hydrolases"/>
    <property type="match status" value="1"/>
</dbReference>
<reference evidence="1 2" key="1">
    <citation type="journal article" date="2018" name="New Phytol.">
        <title>Phylogenomics of Endogonaceae and evolution of mycorrhizas within Mucoromycota.</title>
        <authorList>
            <person name="Chang Y."/>
            <person name="Desiro A."/>
            <person name="Na H."/>
            <person name="Sandor L."/>
            <person name="Lipzen A."/>
            <person name="Clum A."/>
            <person name="Barry K."/>
            <person name="Grigoriev I.V."/>
            <person name="Martin F.M."/>
            <person name="Stajich J.E."/>
            <person name="Smith M.E."/>
            <person name="Bonito G."/>
            <person name="Spatafora J.W."/>
        </authorList>
    </citation>
    <scope>NUCLEOTIDE SEQUENCE [LARGE SCALE GENOMIC DNA]</scope>
    <source>
        <strain evidence="1 2">AD002</strain>
    </source>
</reference>